<dbReference type="GO" id="GO:0070403">
    <property type="term" value="F:NAD+ binding"/>
    <property type="evidence" value="ECO:0007669"/>
    <property type="project" value="InterPro"/>
</dbReference>
<dbReference type="SUPFAM" id="SSF51735">
    <property type="entry name" value="NAD(P)-binding Rossmann-fold domains"/>
    <property type="match status" value="1"/>
</dbReference>
<organism evidence="4 5">
    <name type="scientific">Devosia subaequoris</name>
    <dbReference type="NCBI Taxonomy" id="395930"/>
    <lineage>
        <taxon>Bacteria</taxon>
        <taxon>Pseudomonadati</taxon>
        <taxon>Pseudomonadota</taxon>
        <taxon>Alphaproteobacteria</taxon>
        <taxon>Hyphomicrobiales</taxon>
        <taxon>Devosiaceae</taxon>
        <taxon>Devosia</taxon>
    </lineage>
</organism>
<dbReference type="PANTHER" id="PTHR48075:SF5">
    <property type="entry name" value="3-HYDROXYBUTYRYL-COA DEHYDROGENASE"/>
    <property type="match status" value="1"/>
</dbReference>
<feature type="domain" description="3-hydroxyacyl-CoA dehydrogenase C-terminal" evidence="2">
    <location>
        <begin position="191"/>
        <end position="288"/>
    </location>
</feature>
<dbReference type="EMBL" id="JACIEW010000009">
    <property type="protein sequence ID" value="MBB4053557.1"/>
    <property type="molecule type" value="Genomic_DNA"/>
</dbReference>
<dbReference type="InterPro" id="IPR008927">
    <property type="entry name" value="6-PGluconate_DH-like_C_sf"/>
</dbReference>
<dbReference type="GO" id="GO:0008691">
    <property type="term" value="F:3-hydroxybutyryl-CoA dehydrogenase activity"/>
    <property type="evidence" value="ECO:0007669"/>
    <property type="project" value="UniProtKB-EC"/>
</dbReference>
<dbReference type="Gene3D" id="3.40.50.720">
    <property type="entry name" value="NAD(P)-binding Rossmann-like Domain"/>
    <property type="match status" value="1"/>
</dbReference>
<dbReference type="FunFam" id="3.40.50.720:FF:000009">
    <property type="entry name" value="Fatty oxidation complex, alpha subunit"/>
    <property type="match status" value="1"/>
</dbReference>
<dbReference type="NCBIfam" id="NF006124">
    <property type="entry name" value="PRK08268.1"/>
    <property type="match status" value="1"/>
</dbReference>
<sequence>MTDLTHNDLVIGIVGAGAMGSGIAQVAAASGRTVLIFDQRHGAASTARAGIITRMEKRVAEGKASQDVVDMLVAKLQVVESLSALAGCGLIVEAIIEDLDAKRALFAELAAMVAKDTVLASNTSSIPIGAIASGLPNPSRISGLHFFNPVPVMKLVEVIRTPDTADEVVDGLMHLSREMGRVPVEVRDTPGFLVNFGGRAYTTEGLAIVHENVATPAQVDAVMRDCCGFRMGPFELMDLTGMDINYPVTALVHQSHFSDPRLRSTPLHRYLFDVGQLGRKTGRGFFDYRDGAARPSADATSSAPPAHTVSLLEANEALVALARELDLSVLPADDGVCPILCAPIGEDCAALSERTGADHRRLVALDLAVDTTRRITVMTAPDADPAARDSVVALLLQSRAVTAIADSPGFIAQRICAMIANLGCEMAQTGLAKPNDIDTAMRLGLNYPSGPLEMTDAMGADQLYTIMTQIQRLTGDDRYRPSQWLRRRAQLGLSAMAS</sequence>
<feature type="domain" description="3-hydroxyacyl-CoA dehydrogenase NAD binding" evidence="3">
    <location>
        <begin position="11"/>
        <end position="189"/>
    </location>
</feature>
<dbReference type="EC" id="1.1.1.157" evidence="4"/>
<comment type="caution">
    <text evidence="4">The sequence shown here is derived from an EMBL/GenBank/DDBJ whole genome shotgun (WGS) entry which is preliminary data.</text>
</comment>
<dbReference type="InterPro" id="IPR006108">
    <property type="entry name" value="3HC_DH_C"/>
</dbReference>
<evidence type="ECO:0000313" key="4">
    <source>
        <dbReference type="EMBL" id="MBB4053557.1"/>
    </source>
</evidence>
<feature type="domain" description="3-hydroxyacyl-CoA dehydrogenase C-terminal" evidence="2">
    <location>
        <begin position="409"/>
        <end position="492"/>
    </location>
</feature>
<dbReference type="GO" id="GO:0006631">
    <property type="term" value="P:fatty acid metabolic process"/>
    <property type="evidence" value="ECO:0007669"/>
    <property type="project" value="InterPro"/>
</dbReference>
<dbReference type="Pfam" id="PF02737">
    <property type="entry name" value="3HCDH_N"/>
    <property type="match status" value="1"/>
</dbReference>
<dbReference type="InterPro" id="IPR036291">
    <property type="entry name" value="NAD(P)-bd_dom_sf"/>
</dbReference>
<name>A0A7W6IQR0_9HYPH</name>
<dbReference type="RefSeq" id="WP_183312342.1">
    <property type="nucleotide sequence ID" value="NZ_JACIEW010000009.1"/>
</dbReference>
<keyword evidence="5" id="KW-1185">Reference proteome</keyword>
<dbReference type="InterPro" id="IPR006176">
    <property type="entry name" value="3-OHacyl-CoA_DH_NAD-bd"/>
</dbReference>
<evidence type="ECO:0000313" key="5">
    <source>
        <dbReference type="Proteomes" id="UP000547011"/>
    </source>
</evidence>
<dbReference type="InterPro" id="IPR013328">
    <property type="entry name" value="6PGD_dom2"/>
</dbReference>
<evidence type="ECO:0000256" key="1">
    <source>
        <dbReference type="ARBA" id="ARBA00023002"/>
    </source>
</evidence>
<evidence type="ECO:0000259" key="3">
    <source>
        <dbReference type="Pfam" id="PF02737"/>
    </source>
</evidence>
<dbReference type="Pfam" id="PF00725">
    <property type="entry name" value="3HCDH"/>
    <property type="match status" value="2"/>
</dbReference>
<protein>
    <submittedName>
        <fullName evidence="4">3-hydroxybutyryl-CoA dehydrogenase</fullName>
        <ecNumber evidence="4">1.1.1.157</ecNumber>
    </submittedName>
</protein>
<evidence type="ECO:0000259" key="2">
    <source>
        <dbReference type="Pfam" id="PF00725"/>
    </source>
</evidence>
<dbReference type="AlphaFoldDB" id="A0A7W6IQR0"/>
<keyword evidence="1 4" id="KW-0560">Oxidoreductase</keyword>
<proteinExistence type="predicted"/>
<dbReference type="Gene3D" id="1.10.1040.10">
    <property type="entry name" value="N-(1-d-carboxylethyl)-l-norvaline Dehydrogenase, domain 2"/>
    <property type="match status" value="2"/>
</dbReference>
<accession>A0A7W6IQR0</accession>
<gene>
    <name evidence="4" type="ORF">GGR20_003219</name>
</gene>
<dbReference type="SUPFAM" id="SSF48179">
    <property type="entry name" value="6-phosphogluconate dehydrogenase C-terminal domain-like"/>
    <property type="match status" value="2"/>
</dbReference>
<dbReference type="Proteomes" id="UP000547011">
    <property type="component" value="Unassembled WGS sequence"/>
</dbReference>
<reference evidence="4 5" key="1">
    <citation type="submission" date="2020-08" db="EMBL/GenBank/DDBJ databases">
        <title>Genomic Encyclopedia of Type Strains, Phase IV (KMG-IV): sequencing the most valuable type-strain genomes for metagenomic binning, comparative biology and taxonomic classification.</title>
        <authorList>
            <person name="Goeker M."/>
        </authorList>
    </citation>
    <scope>NUCLEOTIDE SEQUENCE [LARGE SCALE GENOMIC DNA]</scope>
    <source>
        <strain evidence="4 5">DSM 23447</strain>
    </source>
</reference>
<dbReference type="PANTHER" id="PTHR48075">
    <property type="entry name" value="3-HYDROXYACYL-COA DEHYDROGENASE FAMILY PROTEIN"/>
    <property type="match status" value="1"/>
</dbReference>